<dbReference type="InterPro" id="IPR036365">
    <property type="entry name" value="PGBD-like_sf"/>
</dbReference>
<dbReference type="InterPro" id="IPR045380">
    <property type="entry name" value="LD_TPept_scaffold_dom"/>
</dbReference>
<evidence type="ECO:0000256" key="5">
    <source>
        <dbReference type="ARBA" id="ARBA00022984"/>
    </source>
</evidence>
<evidence type="ECO:0000256" key="1">
    <source>
        <dbReference type="ARBA" id="ARBA00004752"/>
    </source>
</evidence>
<dbReference type="InterPro" id="IPR036366">
    <property type="entry name" value="PGBDSf"/>
</dbReference>
<dbReference type="Pfam" id="PF20142">
    <property type="entry name" value="Scaffold"/>
    <property type="match status" value="1"/>
</dbReference>
<comment type="pathway">
    <text evidence="1 7">Cell wall biogenesis; peptidoglycan biosynthesis.</text>
</comment>
<dbReference type="PANTHER" id="PTHR41533:SF2">
    <property type="entry name" value="BLR7131 PROTEIN"/>
    <property type="match status" value="1"/>
</dbReference>
<dbReference type="PROSITE" id="PS52029">
    <property type="entry name" value="LD_TPASE"/>
    <property type="match status" value="1"/>
</dbReference>
<dbReference type="GO" id="GO:0071555">
    <property type="term" value="P:cell wall organization"/>
    <property type="evidence" value="ECO:0007669"/>
    <property type="project" value="UniProtKB-UniRule"/>
</dbReference>
<keyword evidence="6 7" id="KW-0961">Cell wall biogenesis/degradation</keyword>
<dbReference type="Pfam" id="PF01471">
    <property type="entry name" value="PG_binding_1"/>
    <property type="match status" value="1"/>
</dbReference>
<dbReference type="EMBL" id="CACVAU010000069">
    <property type="protein sequence ID" value="CAA6823184.1"/>
    <property type="molecule type" value="Genomic_DNA"/>
</dbReference>
<keyword evidence="3" id="KW-0808">Transferase</keyword>
<dbReference type="PANTHER" id="PTHR41533">
    <property type="entry name" value="L,D-TRANSPEPTIDASE HI_1667-RELATED"/>
    <property type="match status" value="1"/>
</dbReference>
<comment type="similarity">
    <text evidence="2">Belongs to the YkuD family.</text>
</comment>
<dbReference type="CDD" id="cd16913">
    <property type="entry name" value="YkuD_like"/>
    <property type="match status" value="1"/>
</dbReference>
<dbReference type="Pfam" id="PF03734">
    <property type="entry name" value="YkuD"/>
    <property type="match status" value="1"/>
</dbReference>
<protein>
    <recommendedName>
        <fullName evidence="8">L,D-TPase catalytic domain-containing protein</fullName>
    </recommendedName>
</protein>
<evidence type="ECO:0000256" key="2">
    <source>
        <dbReference type="ARBA" id="ARBA00005992"/>
    </source>
</evidence>
<dbReference type="Gene3D" id="2.40.440.10">
    <property type="entry name" value="L,D-transpeptidase catalytic domain-like"/>
    <property type="match status" value="1"/>
</dbReference>
<dbReference type="InterPro" id="IPR002477">
    <property type="entry name" value="Peptidoglycan-bd-like"/>
</dbReference>
<dbReference type="Gene3D" id="1.10.101.10">
    <property type="entry name" value="PGBD-like superfamily/PGBD"/>
    <property type="match status" value="1"/>
</dbReference>
<dbReference type="UniPathway" id="UPA00219"/>
<dbReference type="InterPro" id="IPR005490">
    <property type="entry name" value="LD_TPept_cat_dom"/>
</dbReference>
<evidence type="ECO:0000313" key="9">
    <source>
        <dbReference type="EMBL" id="CAA6823184.1"/>
    </source>
</evidence>
<evidence type="ECO:0000256" key="7">
    <source>
        <dbReference type="PROSITE-ProRule" id="PRU01373"/>
    </source>
</evidence>
<dbReference type="GO" id="GO:0004180">
    <property type="term" value="F:carboxypeptidase activity"/>
    <property type="evidence" value="ECO:0007669"/>
    <property type="project" value="UniProtKB-ARBA"/>
</dbReference>
<evidence type="ECO:0000256" key="4">
    <source>
        <dbReference type="ARBA" id="ARBA00022960"/>
    </source>
</evidence>
<evidence type="ECO:0000256" key="6">
    <source>
        <dbReference type="ARBA" id="ARBA00023316"/>
    </source>
</evidence>
<proteinExistence type="inferred from homology"/>
<dbReference type="SUPFAM" id="SSF47090">
    <property type="entry name" value="PGBD-like"/>
    <property type="match status" value="1"/>
</dbReference>
<reference evidence="9" key="1">
    <citation type="submission" date="2020-01" db="EMBL/GenBank/DDBJ databases">
        <authorList>
            <person name="Meier V. D."/>
            <person name="Meier V D."/>
        </authorList>
    </citation>
    <scope>NUCLEOTIDE SEQUENCE</scope>
    <source>
        <strain evidence="9">HLG_WM_MAG_05</strain>
    </source>
</reference>
<dbReference type="GO" id="GO:0016740">
    <property type="term" value="F:transferase activity"/>
    <property type="evidence" value="ECO:0007669"/>
    <property type="project" value="UniProtKB-KW"/>
</dbReference>
<dbReference type="InterPro" id="IPR052905">
    <property type="entry name" value="LD-transpeptidase_YkuD-like"/>
</dbReference>
<dbReference type="GO" id="GO:0009252">
    <property type="term" value="P:peptidoglycan biosynthetic process"/>
    <property type="evidence" value="ECO:0007669"/>
    <property type="project" value="UniProtKB-UniPathway"/>
</dbReference>
<dbReference type="GO" id="GO:0008360">
    <property type="term" value="P:regulation of cell shape"/>
    <property type="evidence" value="ECO:0007669"/>
    <property type="project" value="UniProtKB-UniRule"/>
</dbReference>
<accession>A0A6S6TUU8</accession>
<feature type="active site" description="Nucleophile" evidence="7">
    <location>
        <position position="503"/>
    </location>
</feature>
<name>A0A6S6TUU8_9BACT</name>
<keyword evidence="5 7" id="KW-0573">Peptidoglycan synthesis</keyword>
<evidence type="ECO:0000259" key="8">
    <source>
        <dbReference type="PROSITE" id="PS52029"/>
    </source>
</evidence>
<evidence type="ECO:0000256" key="3">
    <source>
        <dbReference type="ARBA" id="ARBA00022679"/>
    </source>
</evidence>
<feature type="active site" description="Proton donor/acceptor" evidence="7">
    <location>
        <position position="484"/>
    </location>
</feature>
<dbReference type="SUPFAM" id="SSF141523">
    <property type="entry name" value="L,D-transpeptidase catalytic domain-like"/>
    <property type="match status" value="1"/>
</dbReference>
<dbReference type="AlphaFoldDB" id="A0A6S6TUU8"/>
<feature type="domain" description="L,D-TPase catalytic" evidence="8">
    <location>
        <begin position="347"/>
        <end position="526"/>
    </location>
</feature>
<organism evidence="9">
    <name type="scientific">uncultured Sulfurovum sp</name>
    <dbReference type="NCBI Taxonomy" id="269237"/>
    <lineage>
        <taxon>Bacteria</taxon>
        <taxon>Pseudomonadati</taxon>
        <taxon>Campylobacterota</taxon>
        <taxon>Epsilonproteobacteria</taxon>
        <taxon>Campylobacterales</taxon>
        <taxon>Sulfurovaceae</taxon>
        <taxon>Sulfurovum</taxon>
        <taxon>environmental samples</taxon>
    </lineage>
</organism>
<keyword evidence="4 7" id="KW-0133">Cell shape</keyword>
<dbReference type="InterPro" id="IPR038063">
    <property type="entry name" value="Transpep_catalytic_dom"/>
</dbReference>
<gene>
    <name evidence="9" type="ORF">HELGO_WM6070</name>
</gene>
<sequence length="581" mass="67975">MHLFKSLLIIILVTALAVVLEAVTLSSSNKLNEINTNFQQQSVNYQNYTKDITLSEIIYDEKSTKGLMTLLITEEDQTFKTLKHKKFIQDVYQRKTYRPIWFNNTGLIKEALYDLFDHIQNDDTLEDKGPLKTKYKQLKQKIAKTQERILTQELRLDLELTSLYRSYMDHHLYGSIQWWSFQKKLKSLRRRGIGADWVTVKPKYDLADMLLRQRISDIVANTTPHSFNYQALQNELSRLRTVQRNGGWKKTPNSAQLRYGRSGQHVQNLIIRLQQEGDYSCQETGNKFGACLKKAIKQFQKRHGISQTGTINASTRKKLNLSVNWKIKKILLNLDRIKRLPQEATDRYIMVNIPDFRLYYKENGINQLTMRVIVGDKKHHTPIFSDKVSYIVLNPYWLMPDSIVRKEMIPEILKNPDFLAQRGYEVRRDYALKRPPIDTSKIDWAKVLRTGQTKKYKFMQPPGPRNALGKIKFKFPNRFAVYLHDTPTKKLFNKYPRAFSHGCIRVAQPKALLATFAKHERSINYNRSKRILQGKTKTHLNLSSPVPVHIVYLTARVKSDGLIHYLHDVYAYDAKQSRSIH</sequence>